<accession>A0A1R0H427</accession>
<feature type="compositionally biased region" description="Acidic residues" evidence="1">
    <location>
        <begin position="39"/>
        <end position="50"/>
    </location>
</feature>
<reference evidence="2 3" key="1">
    <citation type="journal article" date="2016" name="Mol. Biol. Evol.">
        <title>Genome-Wide Survey of Gut Fungi (Harpellales) Reveals the First Horizontally Transferred Ubiquitin Gene from a Mosquito Host.</title>
        <authorList>
            <person name="Wang Y."/>
            <person name="White M.M."/>
            <person name="Kvist S."/>
            <person name="Moncalvo J.M."/>
        </authorList>
    </citation>
    <scope>NUCLEOTIDE SEQUENCE [LARGE SCALE GENOMIC DNA]</scope>
    <source>
        <strain evidence="2 3">ALG-7-W6</strain>
    </source>
</reference>
<protein>
    <submittedName>
        <fullName evidence="2">Uncharacterized protein</fullName>
    </submittedName>
</protein>
<sequence>MKSIMKQVEEKMELDIGLLSRSGLKKPFKLLVDKILNSLEEDSDSPDLNEESLKTQEVSKDVISGKNPNHNDVKAKTPEKNESITEKEYSIKENKDEIDYQDLSDSDFKSSEKTKKTPPKKTLIPKKKQTVEPKIKKQKIGPNLKKNSKKNSNSLQETEKSKPEIVSDLDSTVLNGADYPAVPNSTSPISVAKPAKPKNQKRSNQNKTEQSGNDTSGSDSEVISKRSEEKLTQPETPSDLNPFVALERSQESGYLNSKKEPNQEKYNVYESDSGIEYNEPSYKKQQNSRFMSKTPKKSGLDSDSEEITLDFLKDSMRSTVSKPEKTEFLKKKTILSDSDSD</sequence>
<gene>
    <name evidence="2" type="ORF">AYI68_g1964</name>
</gene>
<keyword evidence="3" id="KW-1185">Reference proteome</keyword>
<comment type="caution">
    <text evidence="2">The sequence shown here is derived from an EMBL/GenBank/DDBJ whole genome shotgun (WGS) entry which is preliminary data.</text>
</comment>
<dbReference type="Proteomes" id="UP000187455">
    <property type="component" value="Unassembled WGS sequence"/>
</dbReference>
<feature type="compositionally biased region" description="Basic residues" evidence="1">
    <location>
        <begin position="116"/>
        <end position="128"/>
    </location>
</feature>
<dbReference type="EMBL" id="LSSL01000712">
    <property type="protein sequence ID" value="OLY83885.1"/>
    <property type="molecule type" value="Genomic_DNA"/>
</dbReference>
<feature type="compositionally biased region" description="Basic and acidic residues" evidence="1">
    <location>
        <begin position="222"/>
        <end position="232"/>
    </location>
</feature>
<evidence type="ECO:0000313" key="3">
    <source>
        <dbReference type="Proteomes" id="UP000187455"/>
    </source>
</evidence>
<dbReference type="AlphaFoldDB" id="A0A1R0H427"/>
<organism evidence="2 3">
    <name type="scientific">Smittium mucronatum</name>
    <dbReference type="NCBI Taxonomy" id="133383"/>
    <lineage>
        <taxon>Eukaryota</taxon>
        <taxon>Fungi</taxon>
        <taxon>Fungi incertae sedis</taxon>
        <taxon>Zoopagomycota</taxon>
        <taxon>Kickxellomycotina</taxon>
        <taxon>Harpellomycetes</taxon>
        <taxon>Harpellales</taxon>
        <taxon>Legeriomycetaceae</taxon>
        <taxon>Smittium</taxon>
    </lineage>
</organism>
<feature type="compositionally biased region" description="Basic and acidic residues" evidence="1">
    <location>
        <begin position="69"/>
        <end position="98"/>
    </location>
</feature>
<feature type="compositionally biased region" description="Basic and acidic residues" evidence="1">
    <location>
        <begin position="106"/>
        <end position="115"/>
    </location>
</feature>
<feature type="region of interest" description="Disordered" evidence="1">
    <location>
        <begin position="39"/>
        <end position="304"/>
    </location>
</feature>
<feature type="compositionally biased region" description="Polar residues" evidence="1">
    <location>
        <begin position="202"/>
        <end position="221"/>
    </location>
</feature>
<evidence type="ECO:0000256" key="1">
    <source>
        <dbReference type="SAM" id="MobiDB-lite"/>
    </source>
</evidence>
<evidence type="ECO:0000313" key="2">
    <source>
        <dbReference type="EMBL" id="OLY83885.1"/>
    </source>
</evidence>
<name>A0A1R0H427_9FUNG</name>
<proteinExistence type="predicted"/>
<feature type="compositionally biased region" description="Basic and acidic residues" evidence="1">
    <location>
        <begin position="51"/>
        <end position="60"/>
    </location>
</feature>